<dbReference type="AlphaFoldDB" id="A0A5E4CZL4"/>
<gene>
    <name evidence="2" type="ORF">MONAX_5E047417</name>
</gene>
<accession>A0A5E4CZL4</accession>
<proteinExistence type="predicted"/>
<dbReference type="EMBL" id="CABDUW010002550">
    <property type="protein sequence ID" value="VTJ87246.1"/>
    <property type="molecule type" value="Genomic_DNA"/>
</dbReference>
<feature type="non-terminal residue" evidence="2">
    <location>
        <position position="1"/>
    </location>
</feature>
<evidence type="ECO:0000256" key="1">
    <source>
        <dbReference type="SAM" id="MobiDB-lite"/>
    </source>
</evidence>
<comment type="caution">
    <text evidence="2">The sequence shown here is derived from an EMBL/GenBank/DDBJ whole genome shotgun (WGS) entry which is preliminary data.</text>
</comment>
<protein>
    <submittedName>
        <fullName evidence="2">Uncharacterized protein</fullName>
    </submittedName>
</protein>
<keyword evidence="3" id="KW-1185">Reference proteome</keyword>
<organism evidence="2 3">
    <name type="scientific">Marmota monax</name>
    <name type="common">Woodchuck</name>
    <dbReference type="NCBI Taxonomy" id="9995"/>
    <lineage>
        <taxon>Eukaryota</taxon>
        <taxon>Metazoa</taxon>
        <taxon>Chordata</taxon>
        <taxon>Craniata</taxon>
        <taxon>Vertebrata</taxon>
        <taxon>Euteleostomi</taxon>
        <taxon>Mammalia</taxon>
        <taxon>Eutheria</taxon>
        <taxon>Euarchontoglires</taxon>
        <taxon>Glires</taxon>
        <taxon>Rodentia</taxon>
        <taxon>Sciuromorpha</taxon>
        <taxon>Sciuridae</taxon>
        <taxon>Xerinae</taxon>
        <taxon>Marmotini</taxon>
        <taxon>Marmota</taxon>
    </lineage>
</organism>
<name>A0A5E4CZL4_MARMO</name>
<evidence type="ECO:0000313" key="3">
    <source>
        <dbReference type="Proteomes" id="UP000335636"/>
    </source>
</evidence>
<evidence type="ECO:0000313" key="2">
    <source>
        <dbReference type="EMBL" id="VTJ87246.1"/>
    </source>
</evidence>
<sequence length="66" mass="7300">AICWHPTSALTQLGFRVLTPNRTPPNLYLEAVLPPLPTEPSEENTGQKMTNHRGHRAQSPTVQMAP</sequence>
<reference evidence="2" key="1">
    <citation type="submission" date="2019-04" db="EMBL/GenBank/DDBJ databases">
        <authorList>
            <person name="Alioto T."/>
            <person name="Alioto T."/>
        </authorList>
    </citation>
    <scope>NUCLEOTIDE SEQUENCE [LARGE SCALE GENOMIC DNA]</scope>
</reference>
<dbReference type="Proteomes" id="UP000335636">
    <property type="component" value="Unassembled WGS sequence"/>
</dbReference>
<feature type="non-terminal residue" evidence="2">
    <location>
        <position position="66"/>
    </location>
</feature>
<feature type="region of interest" description="Disordered" evidence="1">
    <location>
        <begin position="32"/>
        <end position="66"/>
    </location>
</feature>